<dbReference type="InterPro" id="IPR016024">
    <property type="entry name" value="ARM-type_fold"/>
</dbReference>
<dbReference type="RefSeq" id="WP_184677831.1">
    <property type="nucleotide sequence ID" value="NZ_JACHGY010000001.1"/>
</dbReference>
<name>A0A7X0H6R9_9BACT</name>
<proteinExistence type="predicted"/>
<dbReference type="SUPFAM" id="SSF48371">
    <property type="entry name" value="ARM repeat"/>
    <property type="match status" value="2"/>
</dbReference>
<dbReference type="InterPro" id="IPR011989">
    <property type="entry name" value="ARM-like"/>
</dbReference>
<dbReference type="AlphaFoldDB" id="A0A7X0H6R9"/>
<dbReference type="EMBL" id="JACHGY010000001">
    <property type="protein sequence ID" value="MBB6430310.1"/>
    <property type="molecule type" value="Genomic_DNA"/>
</dbReference>
<dbReference type="Proteomes" id="UP000541810">
    <property type="component" value="Unassembled WGS sequence"/>
</dbReference>
<dbReference type="SMART" id="SM00567">
    <property type="entry name" value="EZ_HEAT"/>
    <property type="match status" value="5"/>
</dbReference>
<protein>
    <submittedName>
        <fullName evidence="1">HEAT repeat protein</fullName>
    </submittedName>
</protein>
<dbReference type="Gene3D" id="1.25.10.10">
    <property type="entry name" value="Leucine-rich Repeat Variant"/>
    <property type="match status" value="2"/>
</dbReference>
<accession>A0A7X0H6R9</accession>
<comment type="caution">
    <text evidence="1">The sequence shown here is derived from an EMBL/GenBank/DDBJ whole genome shotgun (WGS) entry which is preliminary data.</text>
</comment>
<evidence type="ECO:0000313" key="2">
    <source>
        <dbReference type="Proteomes" id="UP000541810"/>
    </source>
</evidence>
<reference evidence="1 2" key="1">
    <citation type="submission" date="2020-08" db="EMBL/GenBank/DDBJ databases">
        <title>Genomic Encyclopedia of Type Strains, Phase IV (KMG-IV): sequencing the most valuable type-strain genomes for metagenomic binning, comparative biology and taxonomic classification.</title>
        <authorList>
            <person name="Goeker M."/>
        </authorList>
    </citation>
    <scope>NUCLEOTIDE SEQUENCE [LARGE SCALE GENOMIC DNA]</scope>
    <source>
        <strain evidence="1 2">DSM 103725</strain>
    </source>
</reference>
<dbReference type="InterPro" id="IPR004155">
    <property type="entry name" value="PBS_lyase_HEAT"/>
</dbReference>
<evidence type="ECO:0000313" key="1">
    <source>
        <dbReference type="EMBL" id="MBB6430310.1"/>
    </source>
</evidence>
<keyword evidence="2" id="KW-1185">Reference proteome</keyword>
<sequence>MGLTLFSTAPATAGERLEEELNLHHPGQNATDIDARYRWLHWWEAHWPSILDQTRSASFAPAAPLAPTDIKKASEKLIEALDHDSAQVRYGALLALARMQHPDVTVLVLGEVPPRAEENTPRDLGLIDDPEALVREAAWAALGLTANARSREALIERSRDERSEIDAIGRMVGLGLLPTAERSELAELAHAVKNGSTDEVRRMAIWALAQHDAPEADRLIAAVVQESRNPTLSAQALAYASAHQRLNNDGWRLEVAERRRRGESITAFRALEEMGDLVVHGSTTARVGMELQTAALASLAAQTEISDIRTFQRVTRRLARQGTTEPINLTPGRRKQNDASKFEELNQLHMLRGQATLALAMQTDESEEELRLLLSLLKGETRGTQVGGGKALEQQLPEALVRGSAALGLGILSRRNEATADWALGTPVTGRRALSGSDQREIVRELAKLMKRGNEPPLLRSAAAMGLGITGRPQAIEALRSQSFELSSDDRLLGGYVALGLAIAGDRQGVALAEQLLSSSRNDFSTLLGQRAAAQALAFAGHTDAIQKAGALPDRPMWVQLAVVRAAAETGAVFDVAPLLLQLEDEDADRAWAAAYALGEVLDAEPQPRLHRLSRHVNHTTTFRRHSFVTLCGGDRVLSGPEGWPIRDFHGLSQPFLYFDLLNRAPGPSPNPGEAGSQSASR</sequence>
<organism evidence="1 2">
    <name type="scientific">Algisphaera agarilytica</name>
    <dbReference type="NCBI Taxonomy" id="1385975"/>
    <lineage>
        <taxon>Bacteria</taxon>
        <taxon>Pseudomonadati</taxon>
        <taxon>Planctomycetota</taxon>
        <taxon>Phycisphaerae</taxon>
        <taxon>Phycisphaerales</taxon>
        <taxon>Phycisphaeraceae</taxon>
        <taxon>Algisphaera</taxon>
    </lineage>
</organism>
<gene>
    <name evidence="1" type="ORF">HNQ40_002116</name>
</gene>